<evidence type="ECO:0000256" key="1">
    <source>
        <dbReference type="SAM" id="MobiDB-lite"/>
    </source>
</evidence>
<dbReference type="OrthoDB" id="9802901at2"/>
<dbReference type="RefSeq" id="WP_145244272.1">
    <property type="nucleotide sequence ID" value="NZ_CP036273.1"/>
</dbReference>
<protein>
    <submittedName>
        <fullName evidence="3">HNH endonuclease</fullName>
    </submittedName>
</protein>
<dbReference type="CDD" id="cd00085">
    <property type="entry name" value="HNHc"/>
    <property type="match status" value="1"/>
</dbReference>
<dbReference type="EMBL" id="CP036273">
    <property type="protein sequence ID" value="QDU24077.1"/>
    <property type="molecule type" value="Genomic_DNA"/>
</dbReference>
<evidence type="ECO:0000313" key="4">
    <source>
        <dbReference type="Proteomes" id="UP000319576"/>
    </source>
</evidence>
<dbReference type="InterPro" id="IPR002711">
    <property type="entry name" value="HNH"/>
</dbReference>
<keyword evidence="3" id="KW-0540">Nuclease</keyword>
<dbReference type="KEGG" id="uli:ETAA1_60900"/>
<dbReference type="GO" id="GO:0008270">
    <property type="term" value="F:zinc ion binding"/>
    <property type="evidence" value="ECO:0007669"/>
    <property type="project" value="InterPro"/>
</dbReference>
<dbReference type="GO" id="GO:0003676">
    <property type="term" value="F:nucleic acid binding"/>
    <property type="evidence" value="ECO:0007669"/>
    <property type="project" value="InterPro"/>
</dbReference>
<dbReference type="Proteomes" id="UP000319576">
    <property type="component" value="Chromosome"/>
</dbReference>
<dbReference type="SMART" id="SM00507">
    <property type="entry name" value="HNHc"/>
    <property type="match status" value="1"/>
</dbReference>
<dbReference type="PANTHER" id="PTHR33877">
    <property type="entry name" value="SLL1193 PROTEIN"/>
    <property type="match status" value="1"/>
</dbReference>
<dbReference type="GO" id="GO:0004519">
    <property type="term" value="F:endonuclease activity"/>
    <property type="evidence" value="ECO:0007669"/>
    <property type="project" value="UniProtKB-KW"/>
</dbReference>
<feature type="domain" description="HNH nuclease" evidence="2">
    <location>
        <begin position="7"/>
        <end position="62"/>
    </location>
</feature>
<sequence>MSVVSDAVRAAVVARAGDRCEYCRLPTRGQVATFPVDHVRPRTAGGTDDPNNLALACPRCNGHKWAATDATDPDTGAVAPLFNPRADVWADHFAWSAAAPGQLVARTPIGRATVARLRMNDPTVVALRVLLADIGLFPEVTGGEDVEARRGADRPAAGGGAVSTSPSGPP</sequence>
<name>A0A517Y2R9_9BACT</name>
<evidence type="ECO:0000259" key="2">
    <source>
        <dbReference type="SMART" id="SM00507"/>
    </source>
</evidence>
<dbReference type="AlphaFoldDB" id="A0A517Y2R9"/>
<feature type="region of interest" description="Disordered" evidence="1">
    <location>
        <begin position="142"/>
        <end position="170"/>
    </location>
</feature>
<dbReference type="InterPro" id="IPR003615">
    <property type="entry name" value="HNH_nuc"/>
</dbReference>
<keyword evidence="3" id="KW-0378">Hydrolase</keyword>
<proteinExistence type="predicted"/>
<dbReference type="InterPro" id="IPR052892">
    <property type="entry name" value="NA-targeting_endonuclease"/>
</dbReference>
<gene>
    <name evidence="3" type="ORF">ETAA1_60900</name>
</gene>
<keyword evidence="4" id="KW-1185">Reference proteome</keyword>
<organism evidence="3 4">
    <name type="scientific">Urbifossiella limnaea</name>
    <dbReference type="NCBI Taxonomy" id="2528023"/>
    <lineage>
        <taxon>Bacteria</taxon>
        <taxon>Pseudomonadati</taxon>
        <taxon>Planctomycetota</taxon>
        <taxon>Planctomycetia</taxon>
        <taxon>Gemmatales</taxon>
        <taxon>Gemmataceae</taxon>
        <taxon>Urbifossiella</taxon>
    </lineage>
</organism>
<evidence type="ECO:0000313" key="3">
    <source>
        <dbReference type="EMBL" id="QDU24077.1"/>
    </source>
</evidence>
<keyword evidence="3" id="KW-0255">Endonuclease</keyword>
<accession>A0A517Y2R9</accession>
<dbReference type="Pfam" id="PF01844">
    <property type="entry name" value="HNH"/>
    <property type="match status" value="1"/>
</dbReference>
<dbReference type="Gene3D" id="1.10.30.50">
    <property type="match status" value="1"/>
</dbReference>
<reference evidence="3 4" key="1">
    <citation type="submission" date="2019-02" db="EMBL/GenBank/DDBJ databases">
        <title>Deep-cultivation of Planctomycetes and their phenomic and genomic characterization uncovers novel biology.</title>
        <authorList>
            <person name="Wiegand S."/>
            <person name="Jogler M."/>
            <person name="Boedeker C."/>
            <person name="Pinto D."/>
            <person name="Vollmers J."/>
            <person name="Rivas-Marin E."/>
            <person name="Kohn T."/>
            <person name="Peeters S.H."/>
            <person name="Heuer A."/>
            <person name="Rast P."/>
            <person name="Oberbeckmann S."/>
            <person name="Bunk B."/>
            <person name="Jeske O."/>
            <person name="Meyerdierks A."/>
            <person name="Storesund J.E."/>
            <person name="Kallscheuer N."/>
            <person name="Luecker S."/>
            <person name="Lage O.M."/>
            <person name="Pohl T."/>
            <person name="Merkel B.J."/>
            <person name="Hornburger P."/>
            <person name="Mueller R.-W."/>
            <person name="Bruemmer F."/>
            <person name="Labrenz M."/>
            <person name="Spormann A.M."/>
            <person name="Op den Camp H."/>
            <person name="Overmann J."/>
            <person name="Amann R."/>
            <person name="Jetten M.S.M."/>
            <person name="Mascher T."/>
            <person name="Medema M.H."/>
            <person name="Devos D.P."/>
            <person name="Kaster A.-K."/>
            <person name="Ovreas L."/>
            <person name="Rohde M."/>
            <person name="Galperin M.Y."/>
            <person name="Jogler C."/>
        </authorList>
    </citation>
    <scope>NUCLEOTIDE SEQUENCE [LARGE SCALE GENOMIC DNA]</scope>
    <source>
        <strain evidence="3 4">ETA_A1</strain>
    </source>
</reference>
<dbReference type="PANTHER" id="PTHR33877:SF1">
    <property type="entry name" value="TYPE IV METHYL-DIRECTED RESTRICTION ENZYME ECOKMCRA"/>
    <property type="match status" value="1"/>
</dbReference>